<comment type="caution">
    <text evidence="2">The sequence shown here is derived from an EMBL/GenBank/DDBJ whole genome shotgun (WGS) entry which is preliminary data.</text>
</comment>
<dbReference type="AlphaFoldDB" id="A0A5M6IRN1"/>
<accession>A0A5M6IRN1</accession>
<reference evidence="2 3" key="1">
    <citation type="submission" date="2019-09" db="EMBL/GenBank/DDBJ databases">
        <title>Genome sequence of Rhodovastum atsumiense, a diverse member of the Acetobacteraceae family of non-sulfur purple photosynthetic bacteria.</title>
        <authorList>
            <person name="Meyer T."/>
            <person name="Kyndt J."/>
        </authorList>
    </citation>
    <scope>NUCLEOTIDE SEQUENCE [LARGE SCALE GENOMIC DNA]</scope>
    <source>
        <strain evidence="2 3">DSM 21279</strain>
    </source>
</reference>
<gene>
    <name evidence="2" type="ORF">F1189_17070</name>
</gene>
<name>A0A5M6IRN1_9PROT</name>
<keyword evidence="2" id="KW-0808">Transferase</keyword>
<dbReference type="Proteomes" id="UP000325255">
    <property type="component" value="Unassembled WGS sequence"/>
</dbReference>
<dbReference type="CDD" id="cd03823">
    <property type="entry name" value="GT4_ExpE7-like"/>
    <property type="match status" value="1"/>
</dbReference>
<evidence type="ECO:0000313" key="3">
    <source>
        <dbReference type="Proteomes" id="UP000325255"/>
    </source>
</evidence>
<protein>
    <submittedName>
        <fullName evidence="2">Glycosyltransferase family 4 protein</fullName>
    </submittedName>
</protein>
<dbReference type="PANTHER" id="PTHR45947">
    <property type="entry name" value="SULFOQUINOVOSYL TRANSFERASE SQD2"/>
    <property type="match status" value="1"/>
</dbReference>
<dbReference type="Pfam" id="PF13439">
    <property type="entry name" value="Glyco_transf_4"/>
    <property type="match status" value="1"/>
</dbReference>
<sequence length="414" mass="44456">MKVVIVANAYPPHVVGGAELVAAYLAEGLAQRGDEVTVVSTCSAAEGSTEEMLNGVHVLRFFPRNLWWNLERFAAGDRRSLPARLAWNLRDSWNPDSAGKFAAVLARVRPDIVHTHNLKGLSPSLWREAARLRIPIVHTTHDYWLLCARGTMLRRDGGACTRRCLSCEAYGRWYAACARPIDVLCSPSRFVLERHLAHGFGQGRRTEVIANGIPLAPRPRPTRSADAPLRVLYIGQLRREKGVQVLLAALPLLRGDVVIDIAGSGELEAEVTAAAARHTRLRVHGYVTGPAKAALLAAADVLAFPSIWSENAPIAIVEALLHGMPVVGSDLGAIPEFVQPRGADANGLLFPMGDAAGLAAALDRLAANRALLAALSAGASRQAPRYTAGTMVQSYRRLYATLAHAGAEAVEKVA</sequence>
<dbReference type="PANTHER" id="PTHR45947:SF13">
    <property type="entry name" value="TRANSFERASE"/>
    <property type="match status" value="1"/>
</dbReference>
<dbReference type="EMBL" id="VWPK01000026">
    <property type="protein sequence ID" value="KAA5610946.1"/>
    <property type="molecule type" value="Genomic_DNA"/>
</dbReference>
<dbReference type="InterPro" id="IPR050194">
    <property type="entry name" value="Glycosyltransferase_grp1"/>
</dbReference>
<proteinExistence type="predicted"/>
<dbReference type="InterPro" id="IPR028098">
    <property type="entry name" value="Glyco_trans_4-like_N"/>
</dbReference>
<organism evidence="2 3">
    <name type="scientific">Rhodovastum atsumiense</name>
    <dbReference type="NCBI Taxonomy" id="504468"/>
    <lineage>
        <taxon>Bacteria</taxon>
        <taxon>Pseudomonadati</taxon>
        <taxon>Pseudomonadota</taxon>
        <taxon>Alphaproteobacteria</taxon>
        <taxon>Acetobacterales</taxon>
        <taxon>Acetobacteraceae</taxon>
        <taxon>Rhodovastum</taxon>
    </lineage>
</organism>
<keyword evidence="3" id="KW-1185">Reference proteome</keyword>
<dbReference type="OrthoDB" id="7249056at2"/>
<dbReference type="SUPFAM" id="SSF53756">
    <property type="entry name" value="UDP-Glycosyltransferase/glycogen phosphorylase"/>
    <property type="match status" value="1"/>
</dbReference>
<feature type="domain" description="Glycosyltransferase subfamily 4-like N-terminal" evidence="1">
    <location>
        <begin position="15"/>
        <end position="215"/>
    </location>
</feature>
<evidence type="ECO:0000259" key="1">
    <source>
        <dbReference type="Pfam" id="PF13439"/>
    </source>
</evidence>
<evidence type="ECO:0000313" key="2">
    <source>
        <dbReference type="EMBL" id="KAA5610946.1"/>
    </source>
</evidence>
<dbReference type="Gene3D" id="3.40.50.2000">
    <property type="entry name" value="Glycogen Phosphorylase B"/>
    <property type="match status" value="2"/>
</dbReference>
<dbReference type="RefSeq" id="WP_150042043.1">
    <property type="nucleotide sequence ID" value="NZ_OW485601.1"/>
</dbReference>
<dbReference type="Pfam" id="PF13692">
    <property type="entry name" value="Glyco_trans_1_4"/>
    <property type="match status" value="1"/>
</dbReference>
<dbReference type="GO" id="GO:0016757">
    <property type="term" value="F:glycosyltransferase activity"/>
    <property type="evidence" value="ECO:0007669"/>
    <property type="project" value="TreeGrafter"/>
</dbReference>